<dbReference type="CDD" id="cd09274">
    <property type="entry name" value="RNase_HI_RT_Ty3"/>
    <property type="match status" value="1"/>
</dbReference>
<dbReference type="Gene3D" id="2.40.70.10">
    <property type="entry name" value="Acid Proteases"/>
    <property type="match status" value="1"/>
</dbReference>
<keyword evidence="8" id="KW-0479">Metal-binding</keyword>
<sequence length="1037" mass="118846">MPTYGKLDSFDESEDWTQYVERMEHYFNANEIDEEDQKRDIFLSVCGKNTYKLIRDLLAPAKPGTKSLADLTKLVKDHRDPVPSEIIQRFKFNSRTRHSDESVRTFIAALRSLTEHCNYGDTLNAMLRDRLVVGIKSDRIQRRLLAEPNLTFEKALEIATAMETAEKNTQDIQASGTNGTFQKQINKVSKSYTRNNSGNSKQGDCYRCGGNHLAAECRFKDAKCHSCKKKGHIAKKCRNKSANGNLSENHREFKSRFKPRAHFMEQDESSESENEVYSVFHFGNKSNEAYKVQINVNECEIAMEIDTGASVSIMSEDTYKEYKSKFRIEPTSAKLRTYMGEQIPVIGRAIVNVNYKKESAKLPLLIVKRKGPNLLGRDWLNKLQLDWKDIFSVVGSDNQSSDLNVILEANKEVFKDELGTVKGMKAKIYVDESAVPKYFKARPLPYALKDKVEMELERLEKEGQIQQVEFSDWAAPIVPVVKENGSIRICGDYKVTVNAVSKLDNYPIPKTEDLYATLGGGQEYTKLDLNQAYQQIELDEDSKRYVTINTHKGLFRYNRLPYGVASSPGIFQRTLENVVQGIANVLVRVDDILITGKTREEHLNTLSEVLSRFKRIGIRLKKQKCVFMAEEVVYLGFKINKHGIYPVESKVEAIDKAPSPTNVTELKAYLGMLNYYNRFLANLSHLLKPLHVLLQKDTKWSWEKEQEKAFIESKQLLKSASVLVHFDPKKKLILACDASPYGLGAVLSHKMDDGSDKPIAYTSRTLTSAEKNYSVLEKESLAIIFGIKKFHQYLYGHPVTIITDHKPLIGLFREDKPIPTMAASRIQRWALTLAAYEYTIVYKEGMKKIKEGTIQEKLNRITPQTTTGLAPSELLMKRKLKSRLDLVFPNIEKRVQERQQKQKHYHDKKSVNRQINVGQGVFARNFAIGSKIKWIPGEVIKQSGPLSFHIKLQDGRVIRRHIDHIRVRNFDCTNNENEEKCDNDSDLFEPEITIPISTPETEQPQIEKPSNMTEQMEPRYPKRIRKEPSHLKDFVLK</sequence>
<proteinExistence type="predicted"/>
<dbReference type="InterPro" id="IPR043502">
    <property type="entry name" value="DNA/RNA_pol_sf"/>
</dbReference>
<evidence type="ECO:0000256" key="2">
    <source>
        <dbReference type="ARBA" id="ARBA00022679"/>
    </source>
</evidence>
<feature type="domain" description="Reverse transcriptase" evidence="12">
    <location>
        <begin position="461"/>
        <end position="639"/>
    </location>
</feature>
<dbReference type="Pfam" id="PF00078">
    <property type="entry name" value="RVT_1"/>
    <property type="match status" value="1"/>
</dbReference>
<dbReference type="InterPro" id="IPR043128">
    <property type="entry name" value="Rev_trsase/Diguanyl_cyclase"/>
</dbReference>
<dbReference type="Gene3D" id="3.10.10.10">
    <property type="entry name" value="HIV Type 1 Reverse Transcriptase, subunit A, domain 1"/>
    <property type="match status" value="1"/>
</dbReference>
<dbReference type="Gene3D" id="4.10.60.10">
    <property type="entry name" value="Zinc finger, CCHC-type"/>
    <property type="match status" value="1"/>
</dbReference>
<dbReference type="EMBL" id="CAJPWZ010000311">
    <property type="protein sequence ID" value="CAG2190093.1"/>
    <property type="molecule type" value="Genomic_DNA"/>
</dbReference>
<dbReference type="PROSITE" id="PS50158">
    <property type="entry name" value="ZF_CCHC"/>
    <property type="match status" value="1"/>
</dbReference>
<dbReference type="InterPro" id="IPR001878">
    <property type="entry name" value="Znf_CCHC"/>
</dbReference>
<evidence type="ECO:0000313" key="13">
    <source>
        <dbReference type="EMBL" id="CAG2190093.1"/>
    </source>
</evidence>
<dbReference type="CDD" id="cd01647">
    <property type="entry name" value="RT_LTR"/>
    <property type="match status" value="1"/>
</dbReference>
<dbReference type="SUPFAM" id="SSF57756">
    <property type="entry name" value="Retrovirus zinc finger-like domains"/>
    <property type="match status" value="1"/>
</dbReference>
<dbReference type="OrthoDB" id="6239317at2759"/>
<feature type="compositionally biased region" description="Basic and acidic residues" evidence="9">
    <location>
        <begin position="1016"/>
        <end position="1037"/>
    </location>
</feature>
<dbReference type="FunFam" id="3.10.20.370:FF:000001">
    <property type="entry name" value="Retrovirus-related Pol polyprotein from transposon 17.6-like protein"/>
    <property type="match status" value="1"/>
</dbReference>
<accession>A0A8S3Q5L8</accession>
<dbReference type="SUPFAM" id="SSF50630">
    <property type="entry name" value="Acid proteases"/>
    <property type="match status" value="1"/>
</dbReference>
<dbReference type="GO" id="GO:0008270">
    <property type="term" value="F:zinc ion binding"/>
    <property type="evidence" value="ECO:0007669"/>
    <property type="project" value="UniProtKB-KW"/>
</dbReference>
<evidence type="ECO:0000256" key="6">
    <source>
        <dbReference type="ARBA" id="ARBA00022801"/>
    </source>
</evidence>
<reference evidence="13" key="1">
    <citation type="submission" date="2021-03" db="EMBL/GenBank/DDBJ databases">
        <authorList>
            <person name="Bekaert M."/>
        </authorList>
    </citation>
    <scope>NUCLEOTIDE SEQUENCE</scope>
</reference>
<dbReference type="InterPro" id="IPR050951">
    <property type="entry name" value="Retrovirus_Pol_polyprotein"/>
</dbReference>
<evidence type="ECO:0000256" key="5">
    <source>
        <dbReference type="ARBA" id="ARBA00022759"/>
    </source>
</evidence>
<gene>
    <name evidence="13" type="ORF">MEDL_5382</name>
</gene>
<keyword evidence="7" id="KW-0695">RNA-directed DNA polymerase</keyword>
<evidence type="ECO:0000256" key="8">
    <source>
        <dbReference type="PROSITE-ProRule" id="PRU00047"/>
    </source>
</evidence>
<protein>
    <recommendedName>
        <fullName evidence="1">RNA-directed DNA polymerase</fullName>
        <ecNumber evidence="1">2.7.7.49</ecNumber>
    </recommendedName>
</protein>
<dbReference type="AlphaFoldDB" id="A0A8S3Q5L8"/>
<evidence type="ECO:0000259" key="12">
    <source>
        <dbReference type="PROSITE" id="PS50878"/>
    </source>
</evidence>
<dbReference type="Gene3D" id="3.10.20.370">
    <property type="match status" value="1"/>
</dbReference>
<dbReference type="Pfam" id="PF17917">
    <property type="entry name" value="RT_RNaseH"/>
    <property type="match status" value="1"/>
</dbReference>
<keyword evidence="8" id="KW-0862">Zinc</keyword>
<keyword evidence="3" id="KW-0548">Nucleotidyltransferase</keyword>
<dbReference type="PROSITE" id="PS50175">
    <property type="entry name" value="ASP_PROT_RETROV"/>
    <property type="match status" value="1"/>
</dbReference>
<feature type="domain" description="Peptidase A2" evidence="11">
    <location>
        <begin position="301"/>
        <end position="379"/>
    </location>
</feature>
<dbReference type="EC" id="2.7.7.49" evidence="1"/>
<dbReference type="SUPFAM" id="SSF56672">
    <property type="entry name" value="DNA/RNA polymerases"/>
    <property type="match status" value="1"/>
</dbReference>
<keyword evidence="14" id="KW-1185">Reference proteome</keyword>
<dbReference type="PANTHER" id="PTHR37984">
    <property type="entry name" value="PROTEIN CBG26694"/>
    <property type="match status" value="1"/>
</dbReference>
<dbReference type="GO" id="GO:0003964">
    <property type="term" value="F:RNA-directed DNA polymerase activity"/>
    <property type="evidence" value="ECO:0007669"/>
    <property type="project" value="UniProtKB-KW"/>
</dbReference>
<feature type="region of interest" description="Disordered" evidence="9">
    <location>
        <begin position="997"/>
        <end position="1037"/>
    </location>
</feature>
<evidence type="ECO:0000256" key="3">
    <source>
        <dbReference type="ARBA" id="ARBA00022695"/>
    </source>
</evidence>
<keyword evidence="8" id="KW-0863">Zinc-finger</keyword>
<comment type="caution">
    <text evidence="13">The sequence shown here is derived from an EMBL/GenBank/DDBJ whole genome shotgun (WGS) entry which is preliminary data.</text>
</comment>
<dbReference type="InterPro" id="IPR036875">
    <property type="entry name" value="Znf_CCHC_sf"/>
</dbReference>
<feature type="compositionally biased region" description="Polar residues" evidence="9">
    <location>
        <begin position="997"/>
        <end position="1014"/>
    </location>
</feature>
<dbReference type="GO" id="GO:0004190">
    <property type="term" value="F:aspartic-type endopeptidase activity"/>
    <property type="evidence" value="ECO:0007669"/>
    <property type="project" value="InterPro"/>
</dbReference>
<dbReference type="GO" id="GO:0004519">
    <property type="term" value="F:endonuclease activity"/>
    <property type="evidence" value="ECO:0007669"/>
    <property type="project" value="UniProtKB-KW"/>
</dbReference>
<dbReference type="Gene3D" id="3.30.70.270">
    <property type="match status" value="2"/>
</dbReference>
<evidence type="ECO:0000256" key="7">
    <source>
        <dbReference type="ARBA" id="ARBA00022918"/>
    </source>
</evidence>
<evidence type="ECO:0000313" key="14">
    <source>
        <dbReference type="Proteomes" id="UP000683360"/>
    </source>
</evidence>
<dbReference type="InterPro" id="IPR001995">
    <property type="entry name" value="Peptidase_A2_cat"/>
</dbReference>
<keyword evidence="2" id="KW-0808">Transferase</keyword>
<dbReference type="PANTHER" id="PTHR37984:SF13">
    <property type="entry name" value="RIBONUCLEASE H"/>
    <property type="match status" value="1"/>
</dbReference>
<evidence type="ECO:0000259" key="11">
    <source>
        <dbReference type="PROSITE" id="PS50175"/>
    </source>
</evidence>
<keyword evidence="5" id="KW-0255">Endonuclease</keyword>
<evidence type="ECO:0000256" key="1">
    <source>
        <dbReference type="ARBA" id="ARBA00012493"/>
    </source>
</evidence>
<dbReference type="InterPro" id="IPR041373">
    <property type="entry name" value="RT_RNaseH"/>
</dbReference>
<dbReference type="InterPro" id="IPR021109">
    <property type="entry name" value="Peptidase_aspartic_dom_sf"/>
</dbReference>
<evidence type="ECO:0000256" key="9">
    <source>
        <dbReference type="SAM" id="MobiDB-lite"/>
    </source>
</evidence>
<keyword evidence="6" id="KW-0378">Hydrolase</keyword>
<dbReference type="GO" id="GO:0006508">
    <property type="term" value="P:proteolysis"/>
    <property type="evidence" value="ECO:0007669"/>
    <property type="project" value="InterPro"/>
</dbReference>
<dbReference type="Proteomes" id="UP000683360">
    <property type="component" value="Unassembled WGS sequence"/>
</dbReference>
<keyword evidence="4" id="KW-0540">Nuclease</keyword>
<dbReference type="InterPro" id="IPR000477">
    <property type="entry name" value="RT_dom"/>
</dbReference>
<dbReference type="Pfam" id="PF13975">
    <property type="entry name" value="gag-asp_proteas"/>
    <property type="match status" value="1"/>
</dbReference>
<dbReference type="SMART" id="SM00343">
    <property type="entry name" value="ZnF_C2HC"/>
    <property type="match status" value="2"/>
</dbReference>
<organism evidence="13 14">
    <name type="scientific">Mytilus edulis</name>
    <name type="common">Blue mussel</name>
    <dbReference type="NCBI Taxonomy" id="6550"/>
    <lineage>
        <taxon>Eukaryota</taxon>
        <taxon>Metazoa</taxon>
        <taxon>Spiralia</taxon>
        <taxon>Lophotrochozoa</taxon>
        <taxon>Mollusca</taxon>
        <taxon>Bivalvia</taxon>
        <taxon>Autobranchia</taxon>
        <taxon>Pteriomorphia</taxon>
        <taxon>Mytilida</taxon>
        <taxon>Mytiloidea</taxon>
        <taxon>Mytilidae</taxon>
        <taxon>Mytilinae</taxon>
        <taxon>Mytilus</taxon>
    </lineage>
</organism>
<dbReference type="FunFam" id="3.30.70.270:FF:000026">
    <property type="entry name" value="Transposon Ty3-G Gag-Pol polyprotein"/>
    <property type="match status" value="1"/>
</dbReference>
<feature type="domain" description="CCHC-type" evidence="10">
    <location>
        <begin position="223"/>
        <end position="239"/>
    </location>
</feature>
<evidence type="ECO:0000259" key="10">
    <source>
        <dbReference type="PROSITE" id="PS50158"/>
    </source>
</evidence>
<name>A0A8S3Q5L8_MYTED</name>
<dbReference type="PROSITE" id="PS50878">
    <property type="entry name" value="RT_POL"/>
    <property type="match status" value="1"/>
</dbReference>
<evidence type="ECO:0000256" key="4">
    <source>
        <dbReference type="ARBA" id="ARBA00022722"/>
    </source>
</evidence>
<dbReference type="GO" id="GO:0003676">
    <property type="term" value="F:nucleic acid binding"/>
    <property type="evidence" value="ECO:0007669"/>
    <property type="project" value="InterPro"/>
</dbReference>